<evidence type="ECO:0000313" key="5">
    <source>
        <dbReference type="EMBL" id="RBP11231.1"/>
    </source>
</evidence>
<dbReference type="AlphaFoldDB" id="A0A366F9B2"/>
<dbReference type="PIRSF" id="PIRSF004761">
    <property type="entry name" value="Hydrgn_mat_HypA"/>
    <property type="match status" value="1"/>
</dbReference>
<keyword evidence="2 4" id="KW-0479">Metal-binding</keyword>
<dbReference type="Proteomes" id="UP000253529">
    <property type="component" value="Unassembled WGS sequence"/>
</dbReference>
<dbReference type="GO" id="GO:0016151">
    <property type="term" value="F:nickel cation binding"/>
    <property type="evidence" value="ECO:0007669"/>
    <property type="project" value="UniProtKB-UniRule"/>
</dbReference>
<comment type="function">
    <text evidence="4">Involved in the maturation of [NiFe] hydrogenases. Required for nickel insertion into the metal center of the hydrogenase.</text>
</comment>
<feature type="binding site" evidence="4">
    <location>
        <position position="73"/>
    </location>
    <ligand>
        <name>Zn(2+)</name>
        <dbReference type="ChEBI" id="CHEBI:29105"/>
    </ligand>
</feature>
<sequence length="113" mass="12018">MHEMALTESIVEIAVETARREGAARVRRVFVDVGALSHAEPEALLFCFDAVSAGTIAAGATLDIARIPGAGWCMDCGKTVPLAERFGACPECGRSHVQMTAGDAMRVREIEVD</sequence>
<organism evidence="5 6">
    <name type="scientific">Roseiarcus fermentans</name>
    <dbReference type="NCBI Taxonomy" id="1473586"/>
    <lineage>
        <taxon>Bacteria</taxon>
        <taxon>Pseudomonadati</taxon>
        <taxon>Pseudomonadota</taxon>
        <taxon>Alphaproteobacteria</taxon>
        <taxon>Hyphomicrobiales</taxon>
        <taxon>Roseiarcaceae</taxon>
        <taxon>Roseiarcus</taxon>
    </lineage>
</organism>
<dbReference type="EMBL" id="QNRK01000017">
    <property type="protein sequence ID" value="RBP11231.1"/>
    <property type="molecule type" value="Genomic_DNA"/>
</dbReference>
<dbReference type="GO" id="GO:0008270">
    <property type="term" value="F:zinc ion binding"/>
    <property type="evidence" value="ECO:0007669"/>
    <property type="project" value="UniProtKB-UniRule"/>
</dbReference>
<dbReference type="FunFam" id="3.30.2320.80:FF:000001">
    <property type="entry name" value="Hydrogenase maturation factor HypA"/>
    <property type="match status" value="1"/>
</dbReference>
<feature type="binding site" evidence="4">
    <location>
        <position position="89"/>
    </location>
    <ligand>
        <name>Zn(2+)</name>
        <dbReference type="ChEBI" id="CHEBI:29105"/>
    </ligand>
</feature>
<evidence type="ECO:0000256" key="2">
    <source>
        <dbReference type="ARBA" id="ARBA00022723"/>
    </source>
</evidence>
<proteinExistence type="inferred from homology"/>
<evidence type="ECO:0000256" key="1">
    <source>
        <dbReference type="ARBA" id="ARBA00022596"/>
    </source>
</evidence>
<dbReference type="InterPro" id="IPR000688">
    <property type="entry name" value="HypA/HybF"/>
</dbReference>
<feature type="binding site" evidence="4">
    <location>
        <position position="76"/>
    </location>
    <ligand>
        <name>Zn(2+)</name>
        <dbReference type="ChEBI" id="CHEBI:29105"/>
    </ligand>
</feature>
<evidence type="ECO:0000256" key="4">
    <source>
        <dbReference type="HAMAP-Rule" id="MF_00213"/>
    </source>
</evidence>
<dbReference type="OrthoDB" id="288014at2"/>
<dbReference type="NCBIfam" id="TIGR00100">
    <property type="entry name" value="hypA"/>
    <property type="match status" value="1"/>
</dbReference>
<keyword evidence="6" id="KW-1185">Reference proteome</keyword>
<feature type="binding site" evidence="4">
    <location>
        <position position="92"/>
    </location>
    <ligand>
        <name>Zn(2+)</name>
        <dbReference type="ChEBI" id="CHEBI:29105"/>
    </ligand>
</feature>
<comment type="similarity">
    <text evidence="4">Belongs to the HypA/HybF family.</text>
</comment>
<dbReference type="HAMAP" id="MF_00213">
    <property type="entry name" value="HypA_HybF"/>
    <property type="match status" value="1"/>
</dbReference>
<accession>A0A366F9B2</accession>
<name>A0A366F9B2_9HYPH</name>
<gene>
    <name evidence="4" type="primary">hypA</name>
    <name evidence="5" type="ORF">DFR50_117117</name>
</gene>
<dbReference type="RefSeq" id="WP_113890325.1">
    <property type="nucleotide sequence ID" value="NZ_QNRK01000017.1"/>
</dbReference>
<dbReference type="Gene3D" id="3.30.2320.80">
    <property type="match status" value="1"/>
</dbReference>
<dbReference type="Pfam" id="PF01155">
    <property type="entry name" value="HypA"/>
    <property type="match status" value="1"/>
</dbReference>
<dbReference type="GO" id="GO:0016530">
    <property type="term" value="F:metallochaperone activity"/>
    <property type="evidence" value="ECO:0007669"/>
    <property type="project" value="UniProtKB-ARBA"/>
</dbReference>
<feature type="binding site" evidence="4">
    <location>
        <position position="2"/>
    </location>
    <ligand>
        <name>Ni(2+)</name>
        <dbReference type="ChEBI" id="CHEBI:49786"/>
    </ligand>
</feature>
<evidence type="ECO:0000313" key="6">
    <source>
        <dbReference type="Proteomes" id="UP000253529"/>
    </source>
</evidence>
<reference evidence="5 6" key="1">
    <citation type="submission" date="2018-06" db="EMBL/GenBank/DDBJ databases">
        <title>Genomic Encyclopedia of Type Strains, Phase IV (KMG-IV): sequencing the most valuable type-strain genomes for metagenomic binning, comparative biology and taxonomic classification.</title>
        <authorList>
            <person name="Goeker M."/>
        </authorList>
    </citation>
    <scope>NUCLEOTIDE SEQUENCE [LARGE SCALE GENOMIC DNA]</scope>
    <source>
        <strain evidence="5 6">DSM 24875</strain>
    </source>
</reference>
<comment type="caution">
    <text evidence="5">The sequence shown here is derived from an EMBL/GenBank/DDBJ whole genome shotgun (WGS) entry which is preliminary data.</text>
</comment>
<keyword evidence="3 4" id="KW-0862">Zinc</keyword>
<dbReference type="GO" id="GO:0051604">
    <property type="term" value="P:protein maturation"/>
    <property type="evidence" value="ECO:0007669"/>
    <property type="project" value="InterPro"/>
</dbReference>
<protein>
    <recommendedName>
        <fullName evidence="4">Hydrogenase maturation factor HypA</fullName>
    </recommendedName>
</protein>
<dbReference type="PANTHER" id="PTHR34535">
    <property type="entry name" value="HYDROGENASE MATURATION FACTOR HYPA"/>
    <property type="match status" value="1"/>
</dbReference>
<evidence type="ECO:0000256" key="3">
    <source>
        <dbReference type="ARBA" id="ARBA00022833"/>
    </source>
</evidence>
<dbReference type="PANTHER" id="PTHR34535:SF3">
    <property type="entry name" value="HYDROGENASE MATURATION FACTOR HYPA"/>
    <property type="match status" value="1"/>
</dbReference>
<keyword evidence="1 4" id="KW-0533">Nickel</keyword>